<dbReference type="GO" id="GO:0005634">
    <property type="term" value="C:nucleus"/>
    <property type="evidence" value="ECO:0007669"/>
    <property type="project" value="TreeGrafter"/>
</dbReference>
<feature type="region of interest" description="Disordered" evidence="1">
    <location>
        <begin position="1509"/>
        <end position="1584"/>
    </location>
</feature>
<protein>
    <recommendedName>
        <fullName evidence="2">Protein kinase domain-containing protein</fullName>
    </recommendedName>
</protein>
<feature type="compositionally biased region" description="Low complexity" evidence="1">
    <location>
        <begin position="1318"/>
        <end position="1333"/>
    </location>
</feature>
<feature type="compositionally biased region" description="Polar residues" evidence="1">
    <location>
        <begin position="743"/>
        <end position="754"/>
    </location>
</feature>
<accession>A0AAV1IEH7</accession>
<dbReference type="Gene3D" id="1.10.510.10">
    <property type="entry name" value="Transferase(Phosphotransferase) domain 1"/>
    <property type="match status" value="1"/>
</dbReference>
<organism evidence="3 4">
    <name type="scientific">Coccomyxa viridis</name>
    <dbReference type="NCBI Taxonomy" id="1274662"/>
    <lineage>
        <taxon>Eukaryota</taxon>
        <taxon>Viridiplantae</taxon>
        <taxon>Chlorophyta</taxon>
        <taxon>core chlorophytes</taxon>
        <taxon>Trebouxiophyceae</taxon>
        <taxon>Trebouxiophyceae incertae sedis</taxon>
        <taxon>Coccomyxaceae</taxon>
        <taxon>Coccomyxa</taxon>
    </lineage>
</organism>
<dbReference type="Gene3D" id="3.90.190.10">
    <property type="entry name" value="Protein tyrosine phosphatase superfamily"/>
    <property type="match status" value="1"/>
</dbReference>
<reference evidence="3 4" key="1">
    <citation type="submission" date="2023-10" db="EMBL/GenBank/DDBJ databases">
        <authorList>
            <person name="Maclean D."/>
            <person name="Macfadyen A."/>
        </authorList>
    </citation>
    <scope>NUCLEOTIDE SEQUENCE [LARGE SCALE GENOMIC DNA]</scope>
</reference>
<evidence type="ECO:0000259" key="2">
    <source>
        <dbReference type="PROSITE" id="PS50011"/>
    </source>
</evidence>
<dbReference type="GO" id="GO:0004674">
    <property type="term" value="F:protein serine/threonine kinase activity"/>
    <property type="evidence" value="ECO:0007669"/>
    <property type="project" value="TreeGrafter"/>
</dbReference>
<dbReference type="GO" id="GO:0005524">
    <property type="term" value="F:ATP binding"/>
    <property type="evidence" value="ECO:0007669"/>
    <property type="project" value="InterPro"/>
</dbReference>
<dbReference type="EMBL" id="CAUYUE010000010">
    <property type="protein sequence ID" value="CAK0784400.1"/>
    <property type="molecule type" value="Genomic_DNA"/>
</dbReference>
<dbReference type="InterPro" id="IPR000719">
    <property type="entry name" value="Prot_kinase_dom"/>
</dbReference>
<dbReference type="PROSITE" id="PS00108">
    <property type="entry name" value="PROTEIN_KINASE_ST"/>
    <property type="match status" value="1"/>
</dbReference>
<feature type="region of interest" description="Disordered" evidence="1">
    <location>
        <begin position="1456"/>
        <end position="1483"/>
    </location>
</feature>
<dbReference type="CDD" id="cd00180">
    <property type="entry name" value="PKc"/>
    <property type="match status" value="1"/>
</dbReference>
<evidence type="ECO:0000313" key="4">
    <source>
        <dbReference type="Proteomes" id="UP001314263"/>
    </source>
</evidence>
<evidence type="ECO:0000256" key="1">
    <source>
        <dbReference type="SAM" id="MobiDB-lite"/>
    </source>
</evidence>
<feature type="compositionally biased region" description="Polar residues" evidence="1">
    <location>
        <begin position="1359"/>
        <end position="1368"/>
    </location>
</feature>
<dbReference type="GO" id="GO:0044773">
    <property type="term" value="P:mitotic DNA damage checkpoint signaling"/>
    <property type="evidence" value="ECO:0007669"/>
    <property type="project" value="TreeGrafter"/>
</dbReference>
<feature type="region of interest" description="Disordered" evidence="1">
    <location>
        <begin position="566"/>
        <end position="596"/>
    </location>
</feature>
<evidence type="ECO:0000313" key="3">
    <source>
        <dbReference type="EMBL" id="CAK0784400.1"/>
    </source>
</evidence>
<name>A0AAV1IEH7_9CHLO</name>
<feature type="compositionally biased region" description="Low complexity" evidence="1">
    <location>
        <begin position="1413"/>
        <end position="1430"/>
    </location>
</feature>
<proteinExistence type="predicted"/>
<feature type="region of interest" description="Disordered" evidence="1">
    <location>
        <begin position="1626"/>
        <end position="1654"/>
    </location>
</feature>
<comment type="caution">
    <text evidence="3">The sequence shown here is derived from an EMBL/GenBank/DDBJ whole genome shotgun (WGS) entry which is preliminary data.</text>
</comment>
<gene>
    <name evidence="3" type="ORF">CVIRNUC_007604</name>
</gene>
<keyword evidence="4" id="KW-1185">Reference proteome</keyword>
<dbReference type="SUPFAM" id="SSF56112">
    <property type="entry name" value="Protein kinase-like (PK-like)"/>
    <property type="match status" value="1"/>
</dbReference>
<dbReference type="PANTHER" id="PTHR44167:SF30">
    <property type="entry name" value="PHOSPHORYLASE KINASE"/>
    <property type="match status" value="1"/>
</dbReference>
<sequence length="2402" mass="256183">MPHNTKVLLAHSGRCLSPRLLIGFSGAHVDGLKDLQLNEDVILDFIRTDEAESLLQGSCRCILCMEHSQHFPLCLLYRLNGKLYRQELRDRGQEVKPLGRALRVAEGHIRWRVLMSGQRLLHVQRLALSLVPHGAQLIADAEAHQGFVSAMPEGEDLQTQLLHTNPLIAPDPQGLVICLLSSAGQPVRAIIAVNMKGACLELSRMDGNKQRAHVASLQEALNRLPELAATHSQRKPGQTTPVYSLHAGSGSLFAAQADFTRAEGQDAAHAQQAPMQQRSCSPLRRVLHRSPIRSNRIMPLDLGETMQKPPAPADLASSYGAPGTASEMEQFQHVSPTEDSQAAQGSFGSPPVVLKSSVSPPLPCTSVHRCHHIAKAAGAVEKNHIERALQLMGVAREPNQLWQGLRQLRADRERAEHGWADDWISHEALEVMVIWAANQDSSSAMRSAASEAAVSAEAAALLLAASDETAAARRAVTQICAMLAGTMPTMALLQLLLDLVEIPSVKQAAASGNLVDRLAAHVEALWPVSEAVAALASGGRTSSTHAQATRHGCPRKLSLGPGIAEVQESTAKPSSTPTTPSRGWRESPRPEGVTIAKPGCKPVFVPKLALPAMASPGDQGAQSRGTRMLLTSQGSGPFVITPLQRLLSPAFITPVSTFRAASEHHQESARARLVALGRQAGSGLMAADMAVMLAQKRQASLARLEALVPPPALPARALTAHRIDLLTDRSPGDSPVKRERQAPVSQEIDQTAPHSMSPARTPVARRLAMPHTPSSLGPRSDLMHCAKQRNSMPSALLECLLECSAALSGRMSTVPLSAALVSRLLAICGKDDEDSLRLGDLCRAVLQRCAVHVQDPRDILQTSAWRTSSAEFPRHILYPAIAAELQAACQLQPQPLQEAQAAAALQRAAQLLGLAQQCLESSASPVLLALAEAHLAKPMSQLSALLASLGSFSGWDAAAKAALTAQLQLCTLMLQRCQDANLGRRLIASTLLERPIADLRSSSFVEAVAAGQGKHLKAGSHADGICCSFAEYYTALADLLSRQPALGQASREAIAHSGYDMEEESPTAAATGSEVLLGGAGEHGHSQGHMLTRRMALSGLAFLMEPPHSVVMHMLDQAQTVSGGHQASLQMIAALRMLRAVFGSPGNPFVGDRAVVEFFAQYHFLHFARLFHDLPDGGHSLVLCKAHLQVLRAMAGSKSGLVRQHFMQLHVLDMLVRELSLEYEMQQVRLPASGNSSSAGDLTAERVSATASPALSKSSAPKIPRLHLSPAPSATAADFRGILPLHMSPAAASAGKAHASRLSPAPSGGMKVPPLRLSPAPSGGAADSRAGSGFSLPKAFGTTLQGSNEAQAHAVARQQEGSGAQAPSASWRVPTLKLPGQHKASKPPLSSSRATPRVQQLTARSMSTGLLGSGRPSSAPQGSGRSSPGGPFTPATPHLERTVSAASVLAQSVEAPSTPMLGPAQESTQQQASWRGKSSKAPASPFAANIVADSRVDQTESLLLSTACATVPERSDEANPDSPSEQETADDAQSKPAGMKAPQPALSKPSVLPLRLGLAASGKPDSKEVSSGSEADSDSEAAVDNPCARVAGDASCALAGQTSGIELTGDADEDVRRMLALEGYDGFSSSSSSYAESMDGDEEPEAEHESSPRAVPALELTFSMRLSQRSSSEHTPSSQGASGQHPGQLGALEKLGRGKGKMQAAQQPSHVPDIGPLLMRSYLDERRKRLLYSDRGLHVLVLGTVLELLLTEHGQLDTAYCCLQPLEQRRQNVLHMLGHHLNHPSNAAITAPLLECAAKIGAPAVRLLRVLCARLFNDDKYLQQRRIARGAYAEVFSCTFTEAGHHEDVVLKVMDMPKSVHDSCRQVDMFSEVAILERFKGRRGMCQLLDYGLSGDDFILVMRHYSCSLKSWRDQLPACPDGQLRLYLEAFHNIVVAVQDLEAEQVVHFDLKCDNILLELPEEPQGAGALPFRVVLSDFGESRMYSGSDSALTVRNRGTEYMKSPEMLAVGNATNQTRTNHDRRRREGAGTPADVWALGCLLYELLTGNILFYDPDWIRFFMRLTQSNEDVIPADRMAAVAHLPGIEKLLRCMLVRDPARRATLADISRRVAKLLEECPREQACPQAALPAALAPSRSEAPSTKLQPSGLSTSALGISAQYSLAEHYLHAFTPVAKRLLLGATKGLEDPHLLANHRVSHAILLCCGPEEDGSGTQRRLPPAGHSTEWLQGDAGLATAIASCMAADVKCKVIPVGPLPSSQVTSSTTAEQGLLRAMPAILRLISSALNEQPSSGACASLDVAGSQSSESSRQTHLPGQIVDETSGAQQQQQQGSVLLAAAAGYEGEAAVAAIAHIMRQQRLSPYAAAVAARYQHTALHLHEHNQRQLASWASFAMGSPRRQSL</sequence>
<feature type="domain" description="Protein kinase" evidence="2">
    <location>
        <begin position="1821"/>
        <end position="2115"/>
    </location>
</feature>
<dbReference type="InterPro" id="IPR008271">
    <property type="entry name" value="Ser/Thr_kinase_AS"/>
</dbReference>
<feature type="region of interest" description="Disordered" evidence="1">
    <location>
        <begin position="727"/>
        <end position="760"/>
    </location>
</feature>
<feature type="compositionally biased region" description="Low complexity" evidence="1">
    <location>
        <begin position="1250"/>
        <end position="1262"/>
    </location>
</feature>
<feature type="compositionally biased region" description="Polar residues" evidence="1">
    <location>
        <begin position="1666"/>
        <end position="1682"/>
    </location>
</feature>
<feature type="compositionally biased region" description="Polar residues" evidence="1">
    <location>
        <begin position="327"/>
        <end position="347"/>
    </location>
</feature>
<dbReference type="Pfam" id="PF00069">
    <property type="entry name" value="Pkinase"/>
    <property type="match status" value="1"/>
</dbReference>
<feature type="region of interest" description="Disordered" evidence="1">
    <location>
        <begin position="1294"/>
        <end position="1437"/>
    </location>
</feature>
<feature type="compositionally biased region" description="Polar residues" evidence="1">
    <location>
        <begin position="1388"/>
        <end position="1410"/>
    </location>
</feature>
<dbReference type="PANTHER" id="PTHR44167">
    <property type="entry name" value="OVARIAN-SPECIFIC SERINE/THREONINE-PROTEIN KINASE LOK-RELATED"/>
    <property type="match status" value="1"/>
</dbReference>
<feature type="region of interest" description="Disordered" evidence="1">
    <location>
        <begin position="1250"/>
        <end position="1269"/>
    </location>
</feature>
<dbReference type="PROSITE" id="PS50011">
    <property type="entry name" value="PROTEIN_KINASE_DOM"/>
    <property type="match status" value="1"/>
</dbReference>
<feature type="compositionally biased region" description="Basic and acidic residues" evidence="1">
    <location>
        <begin position="727"/>
        <end position="741"/>
    </location>
</feature>
<dbReference type="InterPro" id="IPR029021">
    <property type="entry name" value="Prot-tyrosine_phosphatase-like"/>
</dbReference>
<dbReference type="InterPro" id="IPR011009">
    <property type="entry name" value="Kinase-like_dom_sf"/>
</dbReference>
<feature type="region of interest" description="Disordered" evidence="1">
    <location>
        <begin position="263"/>
        <end position="355"/>
    </location>
</feature>
<feature type="region of interest" description="Disordered" evidence="1">
    <location>
        <begin position="1666"/>
        <end position="1692"/>
    </location>
</feature>
<dbReference type="Proteomes" id="UP001314263">
    <property type="component" value="Unassembled WGS sequence"/>
</dbReference>
<dbReference type="SMART" id="SM00220">
    <property type="entry name" value="S_TKc"/>
    <property type="match status" value="1"/>
</dbReference>